<reference evidence="2" key="1">
    <citation type="journal article" date="2019" name="Int. J. Syst. Evol. Microbiol.">
        <title>The Global Catalogue of Microorganisms (GCM) 10K type strain sequencing project: providing services to taxonomists for standard genome sequencing and annotation.</title>
        <authorList>
            <consortium name="The Broad Institute Genomics Platform"/>
            <consortium name="The Broad Institute Genome Sequencing Center for Infectious Disease"/>
            <person name="Wu L."/>
            <person name="Ma J."/>
        </authorList>
    </citation>
    <scope>NUCLEOTIDE SEQUENCE [LARGE SCALE GENOMIC DNA]</scope>
    <source>
        <strain evidence="2">JCM 17939</strain>
    </source>
</reference>
<sequence>MADSDGAASCDLLERQYSTHSTPPFPRPCGGRCFAAARSCGCWTFDVTSLPPGANLPVLYQPPTRLRTVPDALSCPYPRTVAFLVRPAGAPLGAPVGAAPRTPEATCG</sequence>
<name>A0ABP8UHZ4_9ACTN</name>
<evidence type="ECO:0000313" key="1">
    <source>
        <dbReference type="EMBL" id="GAA4631841.1"/>
    </source>
</evidence>
<accession>A0ABP8UHZ4</accession>
<keyword evidence="2" id="KW-1185">Reference proteome</keyword>
<gene>
    <name evidence="1" type="ORF">GCM10023196_062790</name>
</gene>
<comment type="caution">
    <text evidence="1">The sequence shown here is derived from an EMBL/GenBank/DDBJ whole genome shotgun (WGS) entry which is preliminary data.</text>
</comment>
<proteinExistence type="predicted"/>
<evidence type="ECO:0000313" key="2">
    <source>
        <dbReference type="Proteomes" id="UP001501442"/>
    </source>
</evidence>
<organism evidence="1 2">
    <name type="scientific">Actinoallomurus vinaceus</name>
    <dbReference type="NCBI Taxonomy" id="1080074"/>
    <lineage>
        <taxon>Bacteria</taxon>
        <taxon>Bacillati</taxon>
        <taxon>Actinomycetota</taxon>
        <taxon>Actinomycetes</taxon>
        <taxon>Streptosporangiales</taxon>
        <taxon>Thermomonosporaceae</taxon>
        <taxon>Actinoallomurus</taxon>
    </lineage>
</organism>
<dbReference type="Proteomes" id="UP001501442">
    <property type="component" value="Unassembled WGS sequence"/>
</dbReference>
<protein>
    <submittedName>
        <fullName evidence="1">Uncharacterized protein</fullName>
    </submittedName>
</protein>
<dbReference type="EMBL" id="BAABHK010000010">
    <property type="protein sequence ID" value="GAA4631841.1"/>
    <property type="molecule type" value="Genomic_DNA"/>
</dbReference>